<dbReference type="SUPFAM" id="SSF51126">
    <property type="entry name" value="Pectin lyase-like"/>
    <property type="match status" value="1"/>
</dbReference>
<keyword evidence="3" id="KW-0833">Ubl conjugation pathway</keyword>
<sequence>MRNIFIILFFFTGNLLSINAFASTLHIGTKEKFSAIKQALGIAKDGDTLIVHGGEYHEQNIVIDKKIYLKGIDKPVLDGDGKYEVLTVHANDVLIEGFTIRRTGFSSLNELAGIKIYNCRNVTVTHNTFKEVYFGIYIQGAINCIVRDNELSGNGGTETTSGDGIHCWKSDSLQITHNTIHQFRDGIYLEFVTSSLIWRNTSEKNIRYGLHFMTAHNNAYITNIFRFNGAGVAVMYTHGVKMFNNYFEDNTGDAAFGLLLKEISDSNISGNHFMNNTSGIFMEGGNRIVVQRNLFKGNGWALKIEANCSDVAVSNNNYLANTFDISTNGSLVLNTFNNNYWDKYEGYDINKDNIGDVPYRPVSMYSMLVEQNPTLMMLYRSFITTLMDKTEKVLPSLIPEDLIDNRPLMKPLPL</sequence>
<dbReference type="NCBIfam" id="TIGR03804">
    <property type="entry name" value="para_beta_helix"/>
    <property type="match status" value="2"/>
</dbReference>
<name>A0A5B8VG61_9BACT</name>
<dbReference type="Proteomes" id="UP000321533">
    <property type="component" value="Chromosome"/>
</dbReference>
<dbReference type="EMBL" id="CP042435">
    <property type="protein sequence ID" value="QEC70081.1"/>
    <property type="molecule type" value="Genomic_DNA"/>
</dbReference>
<dbReference type="InterPro" id="IPR051550">
    <property type="entry name" value="SCF-Subunits/Alg-Epimerases"/>
</dbReference>
<dbReference type="NCBIfam" id="TIGR04247">
    <property type="entry name" value="NosD_copper_fam"/>
    <property type="match status" value="1"/>
</dbReference>
<keyword evidence="8" id="KW-1185">Reference proteome</keyword>
<evidence type="ECO:0000313" key="6">
    <source>
        <dbReference type="EMBL" id="QEC65772.1"/>
    </source>
</evidence>
<dbReference type="InterPro" id="IPR012334">
    <property type="entry name" value="Pectin_lyas_fold"/>
</dbReference>
<protein>
    <submittedName>
        <fullName evidence="7">Nitrous oxide reductase family maturation protein NosD</fullName>
    </submittedName>
</protein>
<comment type="pathway">
    <text evidence="1">Protein modification; protein ubiquitination.</text>
</comment>
<dbReference type="RefSeq" id="WP_147187572.1">
    <property type="nucleotide sequence ID" value="NZ_CP042435.1"/>
</dbReference>
<evidence type="ECO:0000313" key="7">
    <source>
        <dbReference type="EMBL" id="QEC70081.1"/>
    </source>
</evidence>
<dbReference type="Gene3D" id="2.160.20.10">
    <property type="entry name" value="Single-stranded right-handed beta-helix, Pectin lyase-like"/>
    <property type="match status" value="2"/>
</dbReference>
<evidence type="ECO:0000313" key="8">
    <source>
        <dbReference type="Proteomes" id="UP000321533"/>
    </source>
</evidence>
<evidence type="ECO:0000256" key="4">
    <source>
        <dbReference type="SAM" id="SignalP"/>
    </source>
</evidence>
<feature type="chain" id="PRO_5033845681" evidence="4">
    <location>
        <begin position="23"/>
        <end position="414"/>
    </location>
</feature>
<dbReference type="SMART" id="SM00722">
    <property type="entry name" value="CASH"/>
    <property type="match status" value="1"/>
</dbReference>
<feature type="signal peptide" evidence="4">
    <location>
        <begin position="1"/>
        <end position="22"/>
    </location>
</feature>
<accession>A0A5B8VG61</accession>
<keyword evidence="4" id="KW-0732">Signal</keyword>
<reference evidence="7" key="2">
    <citation type="submission" date="2019-08" db="EMBL/GenBank/DDBJ databases">
        <authorList>
            <person name="Im W.-T."/>
        </authorList>
    </citation>
    <scope>NUCLEOTIDE SEQUENCE</scope>
    <source>
        <strain evidence="7">Gsoil1550</strain>
    </source>
</reference>
<evidence type="ECO:0000256" key="1">
    <source>
        <dbReference type="ARBA" id="ARBA00004906"/>
    </source>
</evidence>
<dbReference type="InterPro" id="IPR011050">
    <property type="entry name" value="Pectin_lyase_fold/virulence"/>
</dbReference>
<proteinExistence type="predicted"/>
<dbReference type="EMBL" id="CP042435">
    <property type="protein sequence ID" value="QEC65772.1"/>
    <property type="molecule type" value="Genomic_DNA"/>
</dbReference>
<evidence type="ECO:0000256" key="3">
    <source>
        <dbReference type="ARBA" id="ARBA00022786"/>
    </source>
</evidence>
<dbReference type="InterPro" id="IPR022441">
    <property type="entry name" value="Para_beta_helix_rpt-2"/>
</dbReference>
<dbReference type="PANTHER" id="PTHR22990:SF15">
    <property type="entry name" value="F-BOX ONLY PROTEIN 10"/>
    <property type="match status" value="1"/>
</dbReference>
<dbReference type="KEGG" id="pgin:FRZ67_00050"/>
<dbReference type="AlphaFoldDB" id="A0A5B8VG61"/>
<dbReference type="PANTHER" id="PTHR22990">
    <property type="entry name" value="F-BOX ONLY PROTEIN"/>
    <property type="match status" value="1"/>
</dbReference>
<evidence type="ECO:0000259" key="5">
    <source>
        <dbReference type="SMART" id="SM00722"/>
    </source>
</evidence>
<dbReference type="InterPro" id="IPR006626">
    <property type="entry name" value="PbH1"/>
</dbReference>
<dbReference type="InterPro" id="IPR026464">
    <property type="entry name" value="NosD_copper_fam"/>
</dbReference>
<organism evidence="7 8">
    <name type="scientific">Panacibacter ginsenosidivorans</name>
    <dbReference type="NCBI Taxonomy" id="1813871"/>
    <lineage>
        <taxon>Bacteria</taxon>
        <taxon>Pseudomonadati</taxon>
        <taxon>Bacteroidota</taxon>
        <taxon>Chitinophagia</taxon>
        <taxon>Chitinophagales</taxon>
        <taxon>Chitinophagaceae</taxon>
        <taxon>Panacibacter</taxon>
    </lineage>
</organism>
<dbReference type="KEGG" id="pgin:FRZ67_23270"/>
<evidence type="ECO:0000256" key="2">
    <source>
        <dbReference type="ARBA" id="ARBA00022737"/>
    </source>
</evidence>
<reference evidence="7 8" key="1">
    <citation type="journal article" date="2016" name="Int. J. Syst. Evol. Microbiol.">
        <title>Panacibacter ginsenosidivorans gen. nov., sp. nov., with ginsenoside converting activity isolated from soil of a ginseng field.</title>
        <authorList>
            <person name="Siddiqi M.Z."/>
            <person name="Muhammad Shafi S."/>
            <person name="Choi K.D."/>
            <person name="Im W.T."/>
        </authorList>
    </citation>
    <scope>NUCLEOTIDE SEQUENCE [LARGE SCALE GENOMIC DNA]</scope>
    <source>
        <strain evidence="7 8">Gsoil1550</strain>
    </source>
</reference>
<dbReference type="OrthoDB" id="9767990at2"/>
<dbReference type="Pfam" id="PF05048">
    <property type="entry name" value="NosD"/>
    <property type="match status" value="1"/>
</dbReference>
<dbReference type="InterPro" id="IPR007742">
    <property type="entry name" value="NosD_dom"/>
</dbReference>
<keyword evidence="2" id="KW-0677">Repeat</keyword>
<feature type="domain" description="Carbohydrate-binding/sugar hydrolysis" evidence="5">
    <location>
        <begin position="43"/>
        <end position="190"/>
    </location>
</feature>
<dbReference type="SMART" id="SM00710">
    <property type="entry name" value="PbH1"/>
    <property type="match status" value="9"/>
</dbReference>
<gene>
    <name evidence="7" type="primary">nosD</name>
    <name evidence="6" type="ORF">FRZ67_00050</name>
    <name evidence="7" type="ORF">FRZ67_23270</name>
</gene>
<dbReference type="InterPro" id="IPR006633">
    <property type="entry name" value="Carb-bd_sugar_hydrolysis-dom"/>
</dbReference>